<comment type="catalytic activity">
    <reaction evidence="1">
        <text>Thiol-dependent hydrolysis of ester, thioester, amide, peptide and isopeptide bonds formed by the C-terminal Gly of ubiquitin (a 76-residue protein attached to proteins as an intracellular targeting signal).</text>
        <dbReference type="EC" id="3.4.19.12"/>
    </reaction>
</comment>
<dbReference type="HOGENOM" id="CLU_761114_0_0_1"/>
<dbReference type="OrthoDB" id="420187at2759"/>
<keyword evidence="6" id="KW-0788">Thiol protease</keyword>
<keyword evidence="4" id="KW-0833">Ubl conjugation pathway</keyword>
<dbReference type="VEuPathDB" id="MicrosporidiaDB:SLOPH_2321"/>
<evidence type="ECO:0000256" key="4">
    <source>
        <dbReference type="ARBA" id="ARBA00022786"/>
    </source>
</evidence>
<dbReference type="Gene3D" id="3.90.70.10">
    <property type="entry name" value="Cysteine proteinases"/>
    <property type="match status" value="1"/>
</dbReference>
<dbReference type="PANTHER" id="PTHR24006:SF687">
    <property type="entry name" value="UBIQUITIN CARBOXYL-TERMINAL HYDROLASE 10"/>
    <property type="match status" value="1"/>
</dbReference>
<dbReference type="Proteomes" id="UP000014978">
    <property type="component" value="Unassembled WGS sequence"/>
</dbReference>
<dbReference type="EC" id="3.4.19.12" evidence="2"/>
<feature type="domain" description="USP" evidence="7">
    <location>
        <begin position="7"/>
        <end position="321"/>
    </location>
</feature>
<dbReference type="SUPFAM" id="SSF54001">
    <property type="entry name" value="Cysteine proteinases"/>
    <property type="match status" value="1"/>
</dbReference>
<name>S7W589_SPRLO</name>
<keyword evidence="9" id="KW-1185">Reference proteome</keyword>
<evidence type="ECO:0000256" key="3">
    <source>
        <dbReference type="ARBA" id="ARBA00022670"/>
    </source>
</evidence>
<evidence type="ECO:0000256" key="1">
    <source>
        <dbReference type="ARBA" id="ARBA00000707"/>
    </source>
</evidence>
<evidence type="ECO:0000256" key="6">
    <source>
        <dbReference type="ARBA" id="ARBA00022807"/>
    </source>
</evidence>
<dbReference type="InterPro" id="IPR050164">
    <property type="entry name" value="Peptidase_C19"/>
</dbReference>
<dbReference type="InterPro" id="IPR038765">
    <property type="entry name" value="Papain-like_cys_pep_sf"/>
</dbReference>
<dbReference type="GO" id="GO:0005829">
    <property type="term" value="C:cytosol"/>
    <property type="evidence" value="ECO:0007669"/>
    <property type="project" value="TreeGrafter"/>
</dbReference>
<sequence>MGYMDLIRLINTGVFCYFNVIAQLLFSIENFRDLVLEAEQDADCINFLQNIFFEMETKKYRKGGIDLSRDYRELCEFADYNPEQQQDLGEIFIFIANKLVEEGIGDVTVDENNYENLPDSVILWSTLTRDFYNCALCEKKDYYDSDFSHIIHLDIKSSIKKSIEFYLESPSMKKVPHECNIMKHYGIENNENYIIRAKMFVYVSEFIIFSLKRYHSGASTSHSAKFIDEQTKMKNDPLNISKDHSVIFIDEQINIENDPFDIYAIITHQGSMTCGHYIIYIRNKAGKYWVKYNDTEITKGNICLNSEEISRTASILVYKRM</sequence>
<comment type="caution">
    <text evidence="8">The sequence shown here is derived from an EMBL/GenBank/DDBJ whole genome shotgun (WGS) entry which is preliminary data.</text>
</comment>
<dbReference type="Pfam" id="PF00443">
    <property type="entry name" value="UCH"/>
    <property type="match status" value="1"/>
</dbReference>
<gene>
    <name evidence="8" type="ORF">SLOPH_2321</name>
</gene>
<dbReference type="InterPro" id="IPR001394">
    <property type="entry name" value="Peptidase_C19_UCH"/>
</dbReference>
<evidence type="ECO:0000256" key="2">
    <source>
        <dbReference type="ARBA" id="ARBA00012759"/>
    </source>
</evidence>
<dbReference type="CDD" id="cd02257">
    <property type="entry name" value="Peptidase_C19"/>
    <property type="match status" value="1"/>
</dbReference>
<dbReference type="EMBL" id="ATCN01001136">
    <property type="protein sequence ID" value="EPR77926.1"/>
    <property type="molecule type" value="Genomic_DNA"/>
</dbReference>
<organism evidence="8 9">
    <name type="scientific">Spraguea lophii (strain 42_110)</name>
    <name type="common">Microsporidian parasite</name>
    <dbReference type="NCBI Taxonomy" id="1358809"/>
    <lineage>
        <taxon>Eukaryota</taxon>
        <taxon>Fungi</taxon>
        <taxon>Fungi incertae sedis</taxon>
        <taxon>Microsporidia</taxon>
        <taxon>Spragueidae</taxon>
        <taxon>Spraguea</taxon>
    </lineage>
</organism>
<dbReference type="PROSITE" id="PS50235">
    <property type="entry name" value="USP_3"/>
    <property type="match status" value="1"/>
</dbReference>
<evidence type="ECO:0000259" key="7">
    <source>
        <dbReference type="PROSITE" id="PS50235"/>
    </source>
</evidence>
<dbReference type="InParanoid" id="S7W589"/>
<evidence type="ECO:0000256" key="5">
    <source>
        <dbReference type="ARBA" id="ARBA00022801"/>
    </source>
</evidence>
<dbReference type="AlphaFoldDB" id="S7W589"/>
<dbReference type="GO" id="GO:0004843">
    <property type="term" value="F:cysteine-type deubiquitinase activity"/>
    <property type="evidence" value="ECO:0007669"/>
    <property type="project" value="UniProtKB-EC"/>
</dbReference>
<dbReference type="GO" id="GO:0006508">
    <property type="term" value="P:proteolysis"/>
    <property type="evidence" value="ECO:0007669"/>
    <property type="project" value="UniProtKB-KW"/>
</dbReference>
<dbReference type="GO" id="GO:0016579">
    <property type="term" value="P:protein deubiquitination"/>
    <property type="evidence" value="ECO:0007669"/>
    <property type="project" value="InterPro"/>
</dbReference>
<accession>S7W589</accession>
<dbReference type="InterPro" id="IPR028889">
    <property type="entry name" value="USP"/>
</dbReference>
<dbReference type="PANTHER" id="PTHR24006">
    <property type="entry name" value="UBIQUITIN CARBOXYL-TERMINAL HYDROLASE"/>
    <property type="match status" value="1"/>
</dbReference>
<evidence type="ECO:0000313" key="8">
    <source>
        <dbReference type="EMBL" id="EPR77926.1"/>
    </source>
</evidence>
<reference evidence="9" key="1">
    <citation type="journal article" date="2013" name="PLoS Genet.">
        <title>The genome of Spraguea lophii and the basis of host-microsporidian interactions.</title>
        <authorList>
            <person name="Campbell S.E."/>
            <person name="Williams T.A."/>
            <person name="Yousuf A."/>
            <person name="Soanes D.M."/>
            <person name="Paszkiewicz K.H."/>
            <person name="Williams B.A.P."/>
        </authorList>
    </citation>
    <scope>NUCLEOTIDE SEQUENCE [LARGE SCALE GENOMIC DNA]</scope>
    <source>
        <strain evidence="9">42_110</strain>
    </source>
</reference>
<keyword evidence="5 8" id="KW-0378">Hydrolase</keyword>
<dbReference type="GO" id="GO:0005634">
    <property type="term" value="C:nucleus"/>
    <property type="evidence" value="ECO:0007669"/>
    <property type="project" value="TreeGrafter"/>
</dbReference>
<keyword evidence="3" id="KW-0645">Protease</keyword>
<evidence type="ECO:0000313" key="9">
    <source>
        <dbReference type="Proteomes" id="UP000014978"/>
    </source>
</evidence>
<proteinExistence type="predicted"/>
<protein>
    <recommendedName>
        <fullName evidence="2">ubiquitinyl hydrolase 1</fullName>
        <ecNumber evidence="2">3.4.19.12</ecNumber>
    </recommendedName>
</protein>